<evidence type="ECO:0000256" key="2">
    <source>
        <dbReference type="SAM" id="Phobius"/>
    </source>
</evidence>
<dbReference type="InterPro" id="IPR012902">
    <property type="entry name" value="N_methyl_site"/>
</dbReference>
<dbReference type="KEGG" id="des:DSOUD_0673"/>
<proteinExistence type="predicted"/>
<dbReference type="AlphaFoldDB" id="A0A0M5IR20"/>
<keyword evidence="2" id="KW-1133">Transmembrane helix</keyword>
<feature type="transmembrane region" description="Helical" evidence="2">
    <location>
        <begin position="12"/>
        <end position="33"/>
    </location>
</feature>
<dbReference type="SUPFAM" id="SSF54523">
    <property type="entry name" value="Pili subunits"/>
    <property type="match status" value="1"/>
</dbReference>
<dbReference type="InterPro" id="IPR045584">
    <property type="entry name" value="Pilin-like"/>
</dbReference>
<evidence type="ECO:0008006" key="5">
    <source>
        <dbReference type="Google" id="ProtNLM"/>
    </source>
</evidence>
<reference evidence="3 4" key="1">
    <citation type="submission" date="2015-07" db="EMBL/GenBank/DDBJ databases">
        <title>Isolation and Genomic Characterization of a Novel Halophilic Metal-Reducing Deltaproteobacterium from the Deep Subsurface.</title>
        <authorList>
            <person name="Badalamenti J.P."/>
            <person name="Summers Z.M."/>
            <person name="Gralnick J.A."/>
            <person name="Bond D.R."/>
        </authorList>
    </citation>
    <scope>NUCLEOTIDE SEQUENCE [LARGE SCALE GENOMIC DNA]</scope>
    <source>
        <strain evidence="3 4">WTL</strain>
    </source>
</reference>
<dbReference type="PRINTS" id="PR00813">
    <property type="entry name" value="BCTERIALGSPG"/>
</dbReference>
<evidence type="ECO:0000313" key="3">
    <source>
        <dbReference type="EMBL" id="ALC15461.1"/>
    </source>
</evidence>
<evidence type="ECO:0000256" key="1">
    <source>
        <dbReference type="ARBA" id="ARBA00022481"/>
    </source>
</evidence>
<keyword evidence="2" id="KW-0472">Membrane</keyword>
<evidence type="ECO:0000313" key="4">
    <source>
        <dbReference type="Proteomes" id="UP000057158"/>
    </source>
</evidence>
<keyword evidence="1" id="KW-0488">Methylation</keyword>
<protein>
    <recommendedName>
        <fullName evidence="5">Type II secretion system pseudopilin PulG</fullName>
    </recommendedName>
</protein>
<accession>A0A0M5IR20</accession>
<gene>
    <name evidence="3" type="ORF">DSOUD_0673</name>
</gene>
<dbReference type="Pfam" id="PF07963">
    <property type="entry name" value="N_methyl"/>
    <property type="match status" value="1"/>
</dbReference>
<dbReference type="OrthoDB" id="9795612at2"/>
<dbReference type="EMBL" id="CP010802">
    <property type="protein sequence ID" value="ALC15461.1"/>
    <property type="molecule type" value="Genomic_DNA"/>
</dbReference>
<dbReference type="PATRIC" id="fig|1603606.3.peg.733"/>
<dbReference type="GO" id="GO:0015628">
    <property type="term" value="P:protein secretion by the type II secretion system"/>
    <property type="evidence" value="ECO:0007669"/>
    <property type="project" value="InterPro"/>
</dbReference>
<dbReference type="NCBIfam" id="TIGR02532">
    <property type="entry name" value="IV_pilin_GFxxxE"/>
    <property type="match status" value="1"/>
</dbReference>
<keyword evidence="2" id="KW-0812">Transmembrane</keyword>
<keyword evidence="4" id="KW-1185">Reference proteome</keyword>
<dbReference type="Proteomes" id="UP000057158">
    <property type="component" value="Chromosome"/>
</dbReference>
<dbReference type="PROSITE" id="PS00409">
    <property type="entry name" value="PROKAR_NTER_METHYL"/>
    <property type="match status" value="1"/>
</dbReference>
<dbReference type="Gene3D" id="3.30.700.10">
    <property type="entry name" value="Glycoprotein, Type 4 Pilin"/>
    <property type="match status" value="1"/>
</dbReference>
<dbReference type="GO" id="GO:0015627">
    <property type="term" value="C:type II protein secretion system complex"/>
    <property type="evidence" value="ECO:0007669"/>
    <property type="project" value="InterPro"/>
</dbReference>
<organism evidence="3 4">
    <name type="scientific">Desulfuromonas soudanensis</name>
    <dbReference type="NCBI Taxonomy" id="1603606"/>
    <lineage>
        <taxon>Bacteria</taxon>
        <taxon>Pseudomonadati</taxon>
        <taxon>Thermodesulfobacteriota</taxon>
        <taxon>Desulfuromonadia</taxon>
        <taxon>Desulfuromonadales</taxon>
        <taxon>Desulfuromonadaceae</taxon>
        <taxon>Desulfuromonas</taxon>
    </lineage>
</organism>
<dbReference type="STRING" id="1603606.DSOUD_0673"/>
<sequence>MKLKCQAGFTLIEVIVIAAILAILAGVLVPMVFSQIDQAKVSRAEADCKSISSAILAFRKDVGTWPDLRDITSCTSSATLLRGQGNEPQGLAAEGFNTTSTLYLKDVLMEDNEECYNVALFKGPYLPVVNADPWGNAYVLAAVNFNATGTSPVFALSAGPNGIIETSVYSVSTLGDDIGNRIK</sequence>
<name>A0A0M5IR20_9BACT</name>
<dbReference type="RefSeq" id="WP_053549666.1">
    <property type="nucleotide sequence ID" value="NZ_CP010802.1"/>
</dbReference>
<dbReference type="InterPro" id="IPR000983">
    <property type="entry name" value="Bac_GSPG_pilin"/>
</dbReference>